<feature type="region of interest" description="Disordered" evidence="1">
    <location>
        <begin position="1"/>
        <end position="55"/>
    </location>
</feature>
<dbReference type="EMBL" id="WPNZ01000038">
    <property type="protein sequence ID" value="MVO90775.1"/>
    <property type="molecule type" value="Genomic_DNA"/>
</dbReference>
<gene>
    <name evidence="3" type="ORF">GPA10_40070</name>
</gene>
<feature type="domain" description="Abortive phage infection protein C-terminal" evidence="2">
    <location>
        <begin position="289"/>
        <end position="444"/>
    </location>
</feature>
<dbReference type="AlphaFoldDB" id="A0A6L6X9Y9"/>
<dbReference type="Pfam" id="PF10592">
    <property type="entry name" value="AIPR"/>
    <property type="match status" value="1"/>
</dbReference>
<dbReference type="Proteomes" id="UP000483802">
    <property type="component" value="Unassembled WGS sequence"/>
</dbReference>
<name>A0A6L6X9Y9_9ACTN</name>
<feature type="compositionally biased region" description="Polar residues" evidence="1">
    <location>
        <begin position="1"/>
        <end position="12"/>
    </location>
</feature>
<keyword evidence="4" id="KW-1185">Reference proteome</keyword>
<proteinExistence type="predicted"/>
<evidence type="ECO:0000259" key="2">
    <source>
        <dbReference type="Pfam" id="PF10592"/>
    </source>
</evidence>
<evidence type="ECO:0000256" key="1">
    <source>
        <dbReference type="SAM" id="MobiDB-lite"/>
    </source>
</evidence>
<protein>
    <recommendedName>
        <fullName evidence="2">Abortive phage infection protein C-terminal domain-containing protein</fullName>
    </recommendedName>
</protein>
<reference evidence="3 4" key="1">
    <citation type="submission" date="2019-11" db="EMBL/GenBank/DDBJ databases">
        <title>Streptomyces typhae sp. nov., a novel endophytic actinomycete isolated from the root of cattail pollen (Typha angustifolia L.).</title>
        <authorList>
            <person name="Peng C."/>
        </authorList>
    </citation>
    <scope>NUCLEOTIDE SEQUENCE [LARGE SCALE GENOMIC DNA]</scope>
    <source>
        <strain evidence="4">p1417</strain>
    </source>
</reference>
<dbReference type="InterPro" id="IPR018891">
    <property type="entry name" value="AIPR_C"/>
</dbReference>
<accession>A0A6L6X9Y9</accession>
<evidence type="ECO:0000313" key="3">
    <source>
        <dbReference type="EMBL" id="MVO90775.1"/>
    </source>
</evidence>
<feature type="region of interest" description="Disordered" evidence="1">
    <location>
        <begin position="621"/>
        <end position="642"/>
    </location>
</feature>
<comment type="caution">
    <text evidence="3">The sequence shown here is derived from an EMBL/GenBank/DDBJ whole genome shotgun (WGS) entry which is preliminary data.</text>
</comment>
<evidence type="ECO:0000313" key="4">
    <source>
        <dbReference type="Proteomes" id="UP000483802"/>
    </source>
</evidence>
<sequence length="756" mass="83752">MYGASRSSSERTSGPHGQGAGLRWPGVHKRGGNEEPRRSVSGTGRGPSRTTRQELHQIEEGLKRGYRGLIDESGLEQKSGRDLERAWLSRAVAATALRRKTGLDHETCAKAVIDGYEDGGLDAVAVTDGAQVWLVQAKWNDKGNAGFNQNAALALVDGLSLLEQRRFEVFNDKLQPFTAQLNSALADARLKIHLVIALVGDDPLSKHATDVLDRAVEDHRGHGPMLGYELLGAGELLEQLKDDRSPAPVDVTVRMQKWIKRDTPFTAFQGTVAAGEVAGWYDGHGPRLFSQNIRNSLGLTTINSGIQKTLAEEPDNFWYFNNGITVLCDSIEERWIGRRRPDEPVELILGNVSVVNGAQTVTSIHEARNLTPDTVEDADVSVRVIALGDLGDERVTYAKRITQTTNTQNDVSLRDFIALDDTQARIREDFDLSLGKQYVYKRGEADPAPEAGCSVAHAAVALACAHRTPELAVRAKRSTDLLWESGRLGNYARLFGEEPSALRIWRCVLVHREVGEALERLHEQVRGRAADTTLRGDLLVSHLVFQLLAPDMEDVDDPQFDLVPLLARVPDLVRPVVEWLIHQIDTVYGPQSFLTSTFTNEDRCKELVGLVLPMVRAGQSVPEVPDTYQPPTPQPRRPRRPNAVPTLVTARLLAEGTPVRYVPMNTTEEKAVRDWLTADPRREQASWTNDRSKPLVWAYDGTPYSASGLVNRIWELAGWDQAPTAVQGPARWIVGDKKSLYDMAMEWLATEEETEG</sequence>
<organism evidence="3 4">
    <name type="scientific">Streptomyces typhae</name>
    <dbReference type="NCBI Taxonomy" id="2681492"/>
    <lineage>
        <taxon>Bacteria</taxon>
        <taxon>Bacillati</taxon>
        <taxon>Actinomycetota</taxon>
        <taxon>Actinomycetes</taxon>
        <taxon>Kitasatosporales</taxon>
        <taxon>Streptomycetaceae</taxon>
        <taxon>Streptomyces</taxon>
    </lineage>
</organism>